<protein>
    <recommendedName>
        <fullName evidence="4">Lipoprotein</fullName>
    </recommendedName>
</protein>
<evidence type="ECO:0000313" key="2">
    <source>
        <dbReference type="EMBL" id="HIQ61665.1"/>
    </source>
</evidence>
<reference evidence="2" key="2">
    <citation type="journal article" date="2021" name="PeerJ">
        <title>Extensive microbial diversity within the chicken gut microbiome revealed by metagenomics and culture.</title>
        <authorList>
            <person name="Gilroy R."/>
            <person name="Ravi A."/>
            <person name="Getino M."/>
            <person name="Pursley I."/>
            <person name="Horton D.L."/>
            <person name="Alikhan N.F."/>
            <person name="Baker D."/>
            <person name="Gharbi K."/>
            <person name="Hall N."/>
            <person name="Watson M."/>
            <person name="Adriaenssens E.M."/>
            <person name="Foster-Nyarko E."/>
            <person name="Jarju S."/>
            <person name="Secka A."/>
            <person name="Antonio M."/>
            <person name="Oren A."/>
            <person name="Chaudhuri R.R."/>
            <person name="La Ragione R."/>
            <person name="Hildebrand F."/>
            <person name="Pallen M.J."/>
        </authorList>
    </citation>
    <scope>NUCLEOTIDE SEQUENCE</scope>
    <source>
        <strain evidence="2">ChiGjej2B2-12916</strain>
    </source>
</reference>
<dbReference type="AlphaFoldDB" id="A0A9D0YVH5"/>
<reference evidence="2" key="1">
    <citation type="submission" date="2020-10" db="EMBL/GenBank/DDBJ databases">
        <authorList>
            <person name="Gilroy R."/>
        </authorList>
    </citation>
    <scope>NUCLEOTIDE SEQUENCE</scope>
    <source>
        <strain evidence="2">ChiGjej2B2-12916</strain>
    </source>
</reference>
<dbReference type="Proteomes" id="UP000886879">
    <property type="component" value="Unassembled WGS sequence"/>
</dbReference>
<dbReference type="PROSITE" id="PS51257">
    <property type="entry name" value="PROKAR_LIPOPROTEIN"/>
    <property type="match status" value="1"/>
</dbReference>
<comment type="caution">
    <text evidence="2">The sequence shown here is derived from an EMBL/GenBank/DDBJ whole genome shotgun (WGS) entry which is preliminary data.</text>
</comment>
<organism evidence="2 3">
    <name type="scientific">Candidatus Enterenecus faecium</name>
    <dbReference type="NCBI Taxonomy" id="2840780"/>
    <lineage>
        <taxon>Bacteria</taxon>
        <taxon>Bacillati</taxon>
        <taxon>Bacillota</taxon>
        <taxon>Clostridia</taxon>
        <taxon>Eubacteriales</taxon>
        <taxon>Candidatus Enterenecus</taxon>
    </lineage>
</organism>
<evidence type="ECO:0000256" key="1">
    <source>
        <dbReference type="SAM" id="MobiDB-lite"/>
    </source>
</evidence>
<evidence type="ECO:0000313" key="3">
    <source>
        <dbReference type="Proteomes" id="UP000886879"/>
    </source>
</evidence>
<proteinExistence type="predicted"/>
<dbReference type="EMBL" id="DVFO01000093">
    <property type="protein sequence ID" value="HIQ61665.1"/>
    <property type="molecule type" value="Genomic_DNA"/>
</dbReference>
<name>A0A9D0YVH5_9FIRM</name>
<accession>A0A9D0YVH5</accession>
<gene>
    <name evidence="2" type="ORF">IAD31_08765</name>
</gene>
<sequence length="218" mass="23774">MRRELACGALMMTVLLTGCSKQDQQAQQQGVLLRGQYQAMSGWSGTFRVSAHLGQQLYEFTLEGTAQQEGETVLTVVEPEWMAGVTARMTDEEAVLEYDGAGMTLGTLNGDGLSPIAVIPEMLDQVAQGYIAQCSWAQEEEDTFLELTCRDPEQEQGAGTEYTMWFAPDTFALRMAEVQVEGVTVLTVTSDDFTMEMNEDESTDHADLDGDPSGQSGA</sequence>
<evidence type="ECO:0008006" key="4">
    <source>
        <dbReference type="Google" id="ProtNLM"/>
    </source>
</evidence>
<feature type="region of interest" description="Disordered" evidence="1">
    <location>
        <begin position="199"/>
        <end position="218"/>
    </location>
</feature>